<keyword evidence="5" id="KW-1185">Reference proteome</keyword>
<dbReference type="InterPro" id="IPR001846">
    <property type="entry name" value="VWF_type-D"/>
</dbReference>
<dbReference type="InterPro" id="IPR050780">
    <property type="entry name" value="Mucin_vWF_Thrombospondin_sf"/>
</dbReference>
<dbReference type="Pfam" id="PF00094">
    <property type="entry name" value="VWD"/>
    <property type="match status" value="1"/>
</dbReference>
<dbReference type="Proteomes" id="UP000727407">
    <property type="component" value="Unassembled WGS sequence"/>
</dbReference>
<dbReference type="Pfam" id="PF08742">
    <property type="entry name" value="C8"/>
    <property type="match status" value="1"/>
</dbReference>
<name>A0A8J4V434_CLAMG</name>
<feature type="non-terminal residue" evidence="4">
    <location>
        <position position="1"/>
    </location>
</feature>
<dbReference type="OrthoDB" id="6236007at2759"/>
<evidence type="ECO:0000259" key="3">
    <source>
        <dbReference type="PROSITE" id="PS51233"/>
    </source>
</evidence>
<accession>A0A8J4V434</accession>
<dbReference type="EMBL" id="QNUK01000007">
    <property type="protein sequence ID" value="KAF5909170.1"/>
    <property type="molecule type" value="Genomic_DNA"/>
</dbReference>
<dbReference type="SMART" id="SM00832">
    <property type="entry name" value="C8"/>
    <property type="match status" value="1"/>
</dbReference>
<comment type="caution">
    <text evidence="4">The sequence shown here is derived from an EMBL/GenBank/DDBJ whole genome shotgun (WGS) entry which is preliminary data.</text>
</comment>
<dbReference type="AlphaFoldDB" id="A0A8J4V434"/>
<dbReference type="GO" id="GO:0005615">
    <property type="term" value="C:extracellular space"/>
    <property type="evidence" value="ECO:0007669"/>
    <property type="project" value="TreeGrafter"/>
</dbReference>
<dbReference type="GO" id="GO:0031012">
    <property type="term" value="C:extracellular matrix"/>
    <property type="evidence" value="ECO:0007669"/>
    <property type="project" value="TreeGrafter"/>
</dbReference>
<feature type="domain" description="VWFD" evidence="3">
    <location>
        <begin position="1"/>
        <end position="109"/>
    </location>
</feature>
<evidence type="ECO:0000313" key="4">
    <source>
        <dbReference type="EMBL" id="KAF5909170.1"/>
    </source>
</evidence>
<gene>
    <name evidence="4" type="ORF">DAT39_001109</name>
</gene>
<proteinExistence type="predicted"/>
<evidence type="ECO:0000256" key="2">
    <source>
        <dbReference type="ARBA" id="ARBA00023180"/>
    </source>
</evidence>
<protein>
    <submittedName>
        <fullName evidence="4">IgGFc-binding protein-like</fullName>
    </submittedName>
</protein>
<feature type="non-terminal residue" evidence="4">
    <location>
        <position position="199"/>
    </location>
</feature>
<evidence type="ECO:0000313" key="5">
    <source>
        <dbReference type="Proteomes" id="UP000727407"/>
    </source>
</evidence>
<keyword evidence="1" id="KW-1015">Disulfide bond</keyword>
<dbReference type="PANTHER" id="PTHR11339">
    <property type="entry name" value="EXTRACELLULAR MATRIX GLYCOPROTEIN RELATED"/>
    <property type="match status" value="1"/>
</dbReference>
<evidence type="ECO:0000256" key="1">
    <source>
        <dbReference type="ARBA" id="ARBA00023157"/>
    </source>
</evidence>
<sequence length="199" mass="22118">IMVYFYLHFQINGILTNIPVNLNEGEVIIQQEGDFNVILTNFGLKVAYDMVYHVIITVPGTYAGRTCGMCGNFNGNKNDDLLLPNGKETKDLKTFGAAWKVAVPGVVCDDGCSGDFCPKCPQNEKHVFEKDCSIITDPNGPFAACHKVIVPDSYFRDCVYDVCMTEGDEHMLCHSIAAYMTDCQNFGVPVKNWRTSTFC</sequence>
<dbReference type="PANTHER" id="PTHR11339:SF244">
    <property type="entry name" value="IGGFC-BINDING PROTEIN"/>
    <property type="match status" value="1"/>
</dbReference>
<keyword evidence="2" id="KW-0325">Glycoprotein</keyword>
<dbReference type="PROSITE" id="PS51233">
    <property type="entry name" value="VWFD"/>
    <property type="match status" value="1"/>
</dbReference>
<dbReference type="InterPro" id="IPR014853">
    <property type="entry name" value="VWF/SSPO/ZAN-like_Cys-rich_dom"/>
</dbReference>
<reference evidence="4" key="1">
    <citation type="submission" date="2020-07" db="EMBL/GenBank/DDBJ databases">
        <title>Clarias magur genome sequencing, assembly and annotation.</title>
        <authorList>
            <person name="Kushwaha B."/>
            <person name="Kumar R."/>
            <person name="Das P."/>
            <person name="Joshi C.G."/>
            <person name="Kumar D."/>
            <person name="Nagpure N.S."/>
            <person name="Pandey M."/>
            <person name="Agarwal S."/>
            <person name="Srivastava S."/>
            <person name="Singh M."/>
            <person name="Sahoo L."/>
            <person name="Jayasankar P."/>
            <person name="Meher P.K."/>
            <person name="Koringa P.G."/>
            <person name="Iquebal M.A."/>
            <person name="Das S.P."/>
            <person name="Bit A."/>
            <person name="Patnaik S."/>
            <person name="Patel N."/>
            <person name="Shah T.M."/>
            <person name="Hinsu A."/>
            <person name="Jena J.K."/>
        </authorList>
    </citation>
    <scope>NUCLEOTIDE SEQUENCE</scope>
    <source>
        <strain evidence="4">CIFAMagur01</strain>
        <tissue evidence="4">Testis</tissue>
    </source>
</reference>
<organism evidence="4 5">
    <name type="scientific">Clarias magur</name>
    <name type="common">Asian catfish</name>
    <name type="synonym">Macropteronotus magur</name>
    <dbReference type="NCBI Taxonomy" id="1594786"/>
    <lineage>
        <taxon>Eukaryota</taxon>
        <taxon>Metazoa</taxon>
        <taxon>Chordata</taxon>
        <taxon>Craniata</taxon>
        <taxon>Vertebrata</taxon>
        <taxon>Euteleostomi</taxon>
        <taxon>Actinopterygii</taxon>
        <taxon>Neopterygii</taxon>
        <taxon>Teleostei</taxon>
        <taxon>Ostariophysi</taxon>
        <taxon>Siluriformes</taxon>
        <taxon>Clariidae</taxon>
        <taxon>Clarias</taxon>
    </lineage>
</organism>